<keyword evidence="3" id="KW-0274">FAD</keyword>
<evidence type="ECO:0000256" key="3">
    <source>
        <dbReference type="ARBA" id="ARBA00022827"/>
    </source>
</evidence>
<dbReference type="PANTHER" id="PTHR11806">
    <property type="entry name" value="GLUCOSE INHIBITED DIVISION PROTEIN A"/>
    <property type="match status" value="1"/>
</dbReference>
<dbReference type="InterPro" id="IPR002218">
    <property type="entry name" value="MnmG-rel"/>
</dbReference>
<sequence length="67" mass="6767">MNLKKKYDVVVVGGGHAGIEAALAPAQLGLQVALITLDTSSIGRMSCNPAIGGLAKGHLVREVDALG</sequence>
<dbReference type="AlphaFoldDB" id="A0A381XMQ1"/>
<dbReference type="GO" id="GO:0050660">
    <property type="term" value="F:flavin adenine dinucleotide binding"/>
    <property type="evidence" value="ECO:0007669"/>
    <property type="project" value="InterPro"/>
</dbReference>
<dbReference type="EMBL" id="UINC01015723">
    <property type="protein sequence ID" value="SVA65999.1"/>
    <property type="molecule type" value="Genomic_DNA"/>
</dbReference>
<evidence type="ECO:0000259" key="4">
    <source>
        <dbReference type="Pfam" id="PF01134"/>
    </source>
</evidence>
<evidence type="ECO:0000313" key="5">
    <source>
        <dbReference type="EMBL" id="SVA65999.1"/>
    </source>
</evidence>
<dbReference type="GO" id="GO:0002098">
    <property type="term" value="P:tRNA wobble uridine modification"/>
    <property type="evidence" value="ECO:0007669"/>
    <property type="project" value="TreeGrafter"/>
</dbReference>
<comment type="cofactor">
    <cofactor evidence="1">
        <name>FAD</name>
        <dbReference type="ChEBI" id="CHEBI:57692"/>
    </cofactor>
</comment>
<proteinExistence type="predicted"/>
<name>A0A381XMQ1_9ZZZZ</name>
<evidence type="ECO:0000256" key="1">
    <source>
        <dbReference type="ARBA" id="ARBA00001974"/>
    </source>
</evidence>
<dbReference type="Gene3D" id="3.50.50.60">
    <property type="entry name" value="FAD/NAD(P)-binding domain"/>
    <property type="match status" value="1"/>
</dbReference>
<dbReference type="Pfam" id="PF01134">
    <property type="entry name" value="GIDA"/>
    <property type="match status" value="1"/>
</dbReference>
<gene>
    <name evidence="5" type="ORF">METZ01_LOCUS118853</name>
</gene>
<keyword evidence="2" id="KW-0285">Flavoprotein</keyword>
<dbReference type="GO" id="GO:0005829">
    <property type="term" value="C:cytosol"/>
    <property type="evidence" value="ECO:0007669"/>
    <property type="project" value="TreeGrafter"/>
</dbReference>
<organism evidence="5">
    <name type="scientific">marine metagenome</name>
    <dbReference type="NCBI Taxonomy" id="408172"/>
    <lineage>
        <taxon>unclassified sequences</taxon>
        <taxon>metagenomes</taxon>
        <taxon>ecological metagenomes</taxon>
    </lineage>
</organism>
<protein>
    <recommendedName>
        <fullName evidence="4">MnmG N-terminal domain-containing protein</fullName>
    </recommendedName>
</protein>
<dbReference type="PANTHER" id="PTHR11806:SF0">
    <property type="entry name" value="PROTEIN MTO1 HOMOLOG, MITOCHONDRIAL"/>
    <property type="match status" value="1"/>
</dbReference>
<evidence type="ECO:0000256" key="2">
    <source>
        <dbReference type="ARBA" id="ARBA00022630"/>
    </source>
</evidence>
<feature type="non-terminal residue" evidence="5">
    <location>
        <position position="67"/>
    </location>
</feature>
<dbReference type="InterPro" id="IPR040131">
    <property type="entry name" value="MnmG_N"/>
</dbReference>
<feature type="domain" description="MnmG N-terminal" evidence="4">
    <location>
        <begin position="8"/>
        <end position="67"/>
    </location>
</feature>
<accession>A0A381XMQ1</accession>
<dbReference type="GO" id="GO:0030488">
    <property type="term" value="P:tRNA methylation"/>
    <property type="evidence" value="ECO:0007669"/>
    <property type="project" value="TreeGrafter"/>
</dbReference>
<dbReference type="InterPro" id="IPR036188">
    <property type="entry name" value="FAD/NAD-bd_sf"/>
</dbReference>
<reference evidence="5" key="1">
    <citation type="submission" date="2018-05" db="EMBL/GenBank/DDBJ databases">
        <authorList>
            <person name="Lanie J.A."/>
            <person name="Ng W.-L."/>
            <person name="Kazmierczak K.M."/>
            <person name="Andrzejewski T.M."/>
            <person name="Davidsen T.M."/>
            <person name="Wayne K.J."/>
            <person name="Tettelin H."/>
            <person name="Glass J.I."/>
            <person name="Rusch D."/>
            <person name="Podicherti R."/>
            <person name="Tsui H.-C.T."/>
            <person name="Winkler M.E."/>
        </authorList>
    </citation>
    <scope>NUCLEOTIDE SEQUENCE</scope>
</reference>
<dbReference type="SUPFAM" id="SSF51905">
    <property type="entry name" value="FAD/NAD(P)-binding domain"/>
    <property type="match status" value="1"/>
</dbReference>